<gene>
    <name evidence="2" type="ordered locus">Hoch_0947</name>
</gene>
<dbReference type="SMART" id="SM01022">
    <property type="entry name" value="ASCH"/>
    <property type="match status" value="1"/>
</dbReference>
<proteinExistence type="predicted"/>
<dbReference type="KEGG" id="hoh:Hoch_0947"/>
<keyword evidence="3" id="KW-1185">Reference proteome</keyword>
<evidence type="ECO:0000313" key="3">
    <source>
        <dbReference type="Proteomes" id="UP000001880"/>
    </source>
</evidence>
<dbReference type="AlphaFoldDB" id="D0LQJ1"/>
<dbReference type="InterPro" id="IPR015947">
    <property type="entry name" value="PUA-like_sf"/>
</dbReference>
<dbReference type="OrthoDB" id="9800495at2"/>
<sequence>MRVLLSIKPEYAEKILNGTKRFEYRRVVPRNDAARTVVIYATMPVGKVVGEFESAGVLRDAPNVLWKRTKDASGITRAFFDDYFSGRSEAMAIVIRKPKRYQKPLNLEDVSGSAKPPQSFQYLG</sequence>
<dbReference type="Pfam" id="PF04266">
    <property type="entry name" value="ASCH"/>
    <property type="match status" value="1"/>
</dbReference>
<evidence type="ECO:0000313" key="2">
    <source>
        <dbReference type="EMBL" id="ACY13551.1"/>
    </source>
</evidence>
<dbReference type="HOGENOM" id="CLU_135561_1_0_7"/>
<dbReference type="EMBL" id="CP001804">
    <property type="protein sequence ID" value="ACY13551.1"/>
    <property type="molecule type" value="Genomic_DNA"/>
</dbReference>
<reference evidence="2 3" key="1">
    <citation type="journal article" date="2010" name="Stand. Genomic Sci.">
        <title>Complete genome sequence of Haliangium ochraceum type strain (SMP-2).</title>
        <authorList>
            <consortium name="US DOE Joint Genome Institute (JGI-PGF)"/>
            <person name="Ivanova N."/>
            <person name="Daum C."/>
            <person name="Lang E."/>
            <person name="Abt B."/>
            <person name="Kopitz M."/>
            <person name="Saunders E."/>
            <person name="Lapidus A."/>
            <person name="Lucas S."/>
            <person name="Glavina Del Rio T."/>
            <person name="Nolan M."/>
            <person name="Tice H."/>
            <person name="Copeland A."/>
            <person name="Cheng J.F."/>
            <person name="Chen F."/>
            <person name="Bruce D."/>
            <person name="Goodwin L."/>
            <person name="Pitluck S."/>
            <person name="Mavromatis K."/>
            <person name="Pati A."/>
            <person name="Mikhailova N."/>
            <person name="Chen A."/>
            <person name="Palaniappan K."/>
            <person name="Land M."/>
            <person name="Hauser L."/>
            <person name="Chang Y.J."/>
            <person name="Jeffries C.D."/>
            <person name="Detter J.C."/>
            <person name="Brettin T."/>
            <person name="Rohde M."/>
            <person name="Goker M."/>
            <person name="Bristow J."/>
            <person name="Markowitz V."/>
            <person name="Eisen J.A."/>
            <person name="Hugenholtz P."/>
            <person name="Kyrpides N.C."/>
            <person name="Klenk H.P."/>
        </authorList>
    </citation>
    <scope>NUCLEOTIDE SEQUENCE [LARGE SCALE GENOMIC DNA]</scope>
    <source>
        <strain evidence="3">DSM 14365 / CIP 107738 / JCM 11303 / AJ 13395 / SMP-2</strain>
    </source>
</reference>
<dbReference type="SUPFAM" id="SSF88697">
    <property type="entry name" value="PUA domain-like"/>
    <property type="match status" value="1"/>
</dbReference>
<name>D0LQJ1_HALO1</name>
<accession>D0LQJ1</accession>
<organism evidence="2 3">
    <name type="scientific">Haliangium ochraceum (strain DSM 14365 / JCM 11303 / SMP-2)</name>
    <dbReference type="NCBI Taxonomy" id="502025"/>
    <lineage>
        <taxon>Bacteria</taxon>
        <taxon>Pseudomonadati</taxon>
        <taxon>Myxococcota</taxon>
        <taxon>Polyangia</taxon>
        <taxon>Haliangiales</taxon>
        <taxon>Kofleriaceae</taxon>
        <taxon>Haliangium</taxon>
    </lineage>
</organism>
<dbReference type="InterPro" id="IPR007374">
    <property type="entry name" value="ASCH_domain"/>
</dbReference>
<evidence type="ECO:0000259" key="1">
    <source>
        <dbReference type="SMART" id="SM01022"/>
    </source>
</evidence>
<dbReference type="Proteomes" id="UP000001880">
    <property type="component" value="Chromosome"/>
</dbReference>
<dbReference type="eggNOG" id="COG4933">
    <property type="taxonomic scope" value="Bacteria"/>
</dbReference>
<dbReference type="RefSeq" id="WP_012826170.1">
    <property type="nucleotide sequence ID" value="NC_013440.1"/>
</dbReference>
<feature type="domain" description="ASCH" evidence="1">
    <location>
        <begin position="5"/>
        <end position="99"/>
    </location>
</feature>
<dbReference type="Gene3D" id="2.30.130.30">
    <property type="entry name" value="Hypothetical protein"/>
    <property type="match status" value="1"/>
</dbReference>
<protein>
    <recommendedName>
        <fullName evidence="1">ASCH domain-containing protein</fullName>
    </recommendedName>
</protein>